<name>A0AAD7X1I5_9TELE</name>
<comment type="similarity">
    <text evidence="1">Belongs to the C19orf12 family.</text>
</comment>
<protein>
    <recommendedName>
        <fullName evidence="4">CS012 protein</fullName>
    </recommendedName>
</protein>
<dbReference type="PANTHER" id="PTHR31493:SF1">
    <property type="entry name" value="PROTEIN C19ORF12"/>
    <property type="match status" value="1"/>
</dbReference>
<evidence type="ECO:0000256" key="1">
    <source>
        <dbReference type="ARBA" id="ARBA00029457"/>
    </source>
</evidence>
<dbReference type="Proteomes" id="UP001221898">
    <property type="component" value="Unassembled WGS sequence"/>
</dbReference>
<keyword evidence="3" id="KW-1185">Reference proteome</keyword>
<dbReference type="PANTHER" id="PTHR31493">
    <property type="entry name" value="NAZO FAMILY MEMBER"/>
    <property type="match status" value="1"/>
</dbReference>
<dbReference type="AlphaFoldDB" id="A0AAD7X1I5"/>
<organism evidence="2 3">
    <name type="scientific">Aldrovandia affinis</name>
    <dbReference type="NCBI Taxonomy" id="143900"/>
    <lineage>
        <taxon>Eukaryota</taxon>
        <taxon>Metazoa</taxon>
        <taxon>Chordata</taxon>
        <taxon>Craniata</taxon>
        <taxon>Vertebrata</taxon>
        <taxon>Euteleostomi</taxon>
        <taxon>Actinopterygii</taxon>
        <taxon>Neopterygii</taxon>
        <taxon>Teleostei</taxon>
        <taxon>Notacanthiformes</taxon>
        <taxon>Halosauridae</taxon>
        <taxon>Aldrovandia</taxon>
    </lineage>
</organism>
<dbReference type="InterPro" id="IPR033369">
    <property type="entry name" value="C19orf12"/>
</dbReference>
<gene>
    <name evidence="2" type="ORF">AAFF_G00225590</name>
</gene>
<sequence length="141" mass="14804">MPPQMDDVMRLCCELSTNQQMKVAVKSSAKGAIIVGTVAFAGGLLAGPPGIAAGGAVGGLLGCWMTSGEFLPLPKILMELAPKDKQKLYKEVMVVLGSFDWSDVAKLTVLVMGNAMLKQQVIDALVSYVKGELGADVQYGD</sequence>
<reference evidence="2" key="1">
    <citation type="journal article" date="2023" name="Science">
        <title>Genome structures resolve the early diversification of teleost fishes.</title>
        <authorList>
            <person name="Parey E."/>
            <person name="Louis A."/>
            <person name="Montfort J."/>
            <person name="Bouchez O."/>
            <person name="Roques C."/>
            <person name="Iampietro C."/>
            <person name="Lluch J."/>
            <person name="Castinel A."/>
            <person name="Donnadieu C."/>
            <person name="Desvignes T."/>
            <person name="Floi Bucao C."/>
            <person name="Jouanno E."/>
            <person name="Wen M."/>
            <person name="Mejri S."/>
            <person name="Dirks R."/>
            <person name="Jansen H."/>
            <person name="Henkel C."/>
            <person name="Chen W.J."/>
            <person name="Zahm M."/>
            <person name="Cabau C."/>
            <person name="Klopp C."/>
            <person name="Thompson A.W."/>
            <person name="Robinson-Rechavi M."/>
            <person name="Braasch I."/>
            <person name="Lecointre G."/>
            <person name="Bobe J."/>
            <person name="Postlethwait J.H."/>
            <person name="Berthelot C."/>
            <person name="Roest Crollius H."/>
            <person name="Guiguen Y."/>
        </authorList>
    </citation>
    <scope>NUCLEOTIDE SEQUENCE</scope>
    <source>
        <strain evidence="2">NC1722</strain>
    </source>
</reference>
<evidence type="ECO:0000313" key="3">
    <source>
        <dbReference type="Proteomes" id="UP001221898"/>
    </source>
</evidence>
<dbReference type="EMBL" id="JAINUG010000003">
    <property type="protein sequence ID" value="KAJ8417716.1"/>
    <property type="molecule type" value="Genomic_DNA"/>
</dbReference>
<evidence type="ECO:0000313" key="2">
    <source>
        <dbReference type="EMBL" id="KAJ8417716.1"/>
    </source>
</evidence>
<dbReference type="Pfam" id="PF20721">
    <property type="entry name" value="C19orf12"/>
    <property type="match status" value="1"/>
</dbReference>
<proteinExistence type="inferred from homology"/>
<accession>A0AAD7X1I5</accession>
<evidence type="ECO:0008006" key="4">
    <source>
        <dbReference type="Google" id="ProtNLM"/>
    </source>
</evidence>
<comment type="caution">
    <text evidence="2">The sequence shown here is derived from an EMBL/GenBank/DDBJ whole genome shotgun (WGS) entry which is preliminary data.</text>
</comment>